<keyword evidence="1" id="KW-0472">Membrane</keyword>
<evidence type="ECO:0000313" key="3">
    <source>
        <dbReference type="Proteomes" id="UP001311915"/>
    </source>
</evidence>
<dbReference type="EMBL" id="JAWPEI010000044">
    <property type="protein sequence ID" value="KAK4706831.1"/>
    <property type="molecule type" value="Genomic_DNA"/>
</dbReference>
<accession>A0AAV9K0I0</accession>
<feature type="transmembrane region" description="Helical" evidence="1">
    <location>
        <begin position="64"/>
        <end position="83"/>
    </location>
</feature>
<keyword evidence="1" id="KW-0812">Transmembrane</keyword>
<proteinExistence type="predicted"/>
<name>A0AAV9K0I0_9SOLN</name>
<evidence type="ECO:0000313" key="2">
    <source>
        <dbReference type="EMBL" id="KAK4706831.1"/>
    </source>
</evidence>
<comment type="caution">
    <text evidence="2">The sequence shown here is derived from an EMBL/GenBank/DDBJ whole genome shotgun (WGS) entry which is preliminary data.</text>
</comment>
<protein>
    <submittedName>
        <fullName evidence="2">Uncharacterized protein</fullName>
    </submittedName>
</protein>
<dbReference type="Proteomes" id="UP001311915">
    <property type="component" value="Unassembled WGS sequence"/>
</dbReference>
<evidence type="ECO:0000256" key="1">
    <source>
        <dbReference type="SAM" id="Phobius"/>
    </source>
</evidence>
<reference evidence="2 3" key="1">
    <citation type="submission" date="2023-10" db="EMBL/GenBank/DDBJ databases">
        <title>Genome-Wide Identification Analysis in wild type Solanum Pinnatisectum Reveals Some Genes Defensing Phytophthora Infestans.</title>
        <authorList>
            <person name="Sun C."/>
        </authorList>
    </citation>
    <scope>NUCLEOTIDE SEQUENCE [LARGE SCALE GENOMIC DNA]</scope>
    <source>
        <strain evidence="2">LQN</strain>
        <tissue evidence="2">Leaf</tissue>
    </source>
</reference>
<keyword evidence="1" id="KW-1133">Transmembrane helix</keyword>
<organism evidence="2 3">
    <name type="scientific">Solanum pinnatisectum</name>
    <name type="common">tansyleaf nightshade</name>
    <dbReference type="NCBI Taxonomy" id="50273"/>
    <lineage>
        <taxon>Eukaryota</taxon>
        <taxon>Viridiplantae</taxon>
        <taxon>Streptophyta</taxon>
        <taxon>Embryophyta</taxon>
        <taxon>Tracheophyta</taxon>
        <taxon>Spermatophyta</taxon>
        <taxon>Magnoliopsida</taxon>
        <taxon>eudicotyledons</taxon>
        <taxon>Gunneridae</taxon>
        <taxon>Pentapetalae</taxon>
        <taxon>asterids</taxon>
        <taxon>lamiids</taxon>
        <taxon>Solanales</taxon>
        <taxon>Solanaceae</taxon>
        <taxon>Solanoideae</taxon>
        <taxon>Solaneae</taxon>
        <taxon>Solanum</taxon>
    </lineage>
</organism>
<keyword evidence="3" id="KW-1185">Reference proteome</keyword>
<gene>
    <name evidence="2" type="ORF">R3W88_033627</name>
</gene>
<dbReference type="AlphaFoldDB" id="A0AAV9K0I0"/>
<feature type="transmembrane region" description="Helical" evidence="1">
    <location>
        <begin position="89"/>
        <end position="109"/>
    </location>
</feature>
<sequence>MASETNLNYQEMSSEIEEEEYYDKRSFLSAKCAHKYDEYLEEAIPDFHGRLVTFGWMCFAIKSITVNHTLFCLSIICALVVPLTCNTKVMLDMIVLIVTIMDGMGIYYGPSTIRHISSQIHEVRDLMIMSNEYLSRGQGKIEQG</sequence>